<dbReference type="eggNOG" id="ENOG502S6AV">
    <property type="taxonomic scope" value="Eukaryota"/>
</dbReference>
<dbReference type="PANTHER" id="PTHR11195:SF13">
    <property type="entry name" value="INVERTEBRATE-TYPE LYSOZYME 2-RELATED"/>
    <property type="match status" value="1"/>
</dbReference>
<dbReference type="GO" id="GO:0042742">
    <property type="term" value="P:defense response to bacterium"/>
    <property type="evidence" value="ECO:0007669"/>
    <property type="project" value="UniProtKB-KW"/>
</dbReference>
<dbReference type="GO" id="GO:0031640">
    <property type="term" value="P:killing of cells of another organism"/>
    <property type="evidence" value="ECO:0007669"/>
    <property type="project" value="UniProtKB-KW"/>
</dbReference>
<dbReference type="Gene3D" id="1.10.530.10">
    <property type="match status" value="4"/>
</dbReference>
<dbReference type="InterPro" id="IPR018247">
    <property type="entry name" value="EF_Hand_1_Ca_BS"/>
</dbReference>
<dbReference type="EnsemblMetazoa" id="SMAR010910-RA">
    <property type="protein sequence ID" value="SMAR010910-PA"/>
    <property type="gene ID" value="SMAR010910"/>
</dbReference>
<evidence type="ECO:0000256" key="4">
    <source>
        <dbReference type="ARBA" id="ARBA00022638"/>
    </source>
</evidence>
<dbReference type="InterPro" id="IPR008597">
    <property type="entry name" value="Invert_lysozyme"/>
</dbReference>
<keyword evidence="4" id="KW-0081">Bacteriolytic enzyme</keyword>
<name>T1JAY4_STRMM</name>
<feature type="disulfide bond" evidence="8">
    <location>
        <begin position="163"/>
        <end position="169"/>
    </location>
</feature>
<dbReference type="AlphaFoldDB" id="T1JAY4"/>
<dbReference type="EMBL" id="JH432007">
    <property type="status" value="NOT_ANNOTATED_CDS"/>
    <property type="molecule type" value="Genomic_DNA"/>
</dbReference>
<keyword evidence="6 8" id="KW-1015">Disulfide bond</keyword>
<evidence type="ECO:0000256" key="5">
    <source>
        <dbReference type="ARBA" id="ARBA00022801"/>
    </source>
</evidence>
<dbReference type="PROSITE" id="PS51909">
    <property type="entry name" value="LYSOZYME_I"/>
    <property type="match status" value="4"/>
</dbReference>
<reference evidence="11" key="1">
    <citation type="submission" date="2011-05" db="EMBL/GenBank/DDBJ databases">
        <authorList>
            <person name="Richards S.R."/>
            <person name="Qu J."/>
            <person name="Jiang H."/>
            <person name="Jhangiani S.N."/>
            <person name="Agravi P."/>
            <person name="Goodspeed R."/>
            <person name="Gross S."/>
            <person name="Mandapat C."/>
            <person name="Jackson L."/>
            <person name="Mathew T."/>
            <person name="Pu L."/>
            <person name="Thornton R."/>
            <person name="Saada N."/>
            <person name="Wilczek-Boney K.B."/>
            <person name="Lee S."/>
            <person name="Kovar C."/>
            <person name="Wu Y."/>
            <person name="Scherer S.E."/>
            <person name="Worley K.C."/>
            <person name="Muzny D.M."/>
            <person name="Gibbs R."/>
        </authorList>
    </citation>
    <scope>NUCLEOTIDE SEQUENCE</scope>
    <source>
        <strain evidence="11">Brora</strain>
    </source>
</reference>
<feature type="region of interest" description="Disordered" evidence="9">
    <location>
        <begin position="31"/>
        <end position="65"/>
    </location>
</feature>
<feature type="compositionally biased region" description="Low complexity" evidence="9">
    <location>
        <begin position="38"/>
        <end position="57"/>
    </location>
</feature>
<evidence type="ECO:0000256" key="7">
    <source>
        <dbReference type="ARBA" id="ARBA00023295"/>
    </source>
</evidence>
<evidence type="ECO:0000256" key="8">
    <source>
        <dbReference type="PIRSR" id="PIRSR608597-3"/>
    </source>
</evidence>
<feature type="region of interest" description="Disordered" evidence="9">
    <location>
        <begin position="695"/>
        <end position="720"/>
    </location>
</feature>
<dbReference type="STRING" id="126957.T1JAY4"/>
<comment type="catalytic activity">
    <reaction evidence="1">
        <text>Hydrolysis of (1-&gt;4)-beta-linkages between N-acetylmuramic acid and N-acetyl-D-glucosamine residues in a peptidoglycan and between N-acetyl-D-glucosamine residues in chitodextrins.</text>
        <dbReference type="EC" id="3.2.1.17"/>
    </reaction>
</comment>
<proteinExistence type="predicted"/>
<dbReference type="GO" id="GO:0003796">
    <property type="term" value="F:lysozyme activity"/>
    <property type="evidence" value="ECO:0007669"/>
    <property type="project" value="UniProtKB-EC"/>
</dbReference>
<feature type="disulfide bond" evidence="8">
    <location>
        <begin position="128"/>
        <end position="133"/>
    </location>
</feature>
<keyword evidence="11" id="KW-1185">Reference proteome</keyword>
<accession>T1JAY4</accession>
<feature type="disulfide bond" evidence="8">
    <location>
        <begin position="112"/>
        <end position="193"/>
    </location>
</feature>
<dbReference type="Proteomes" id="UP000014500">
    <property type="component" value="Unassembled WGS sequence"/>
</dbReference>
<protein>
    <recommendedName>
        <fullName evidence="2">lysozyme</fullName>
        <ecNumber evidence="2">3.2.1.17</ecNumber>
    </recommendedName>
</protein>
<keyword evidence="5" id="KW-0378">Hydrolase</keyword>
<dbReference type="OMA" id="QISWAYW"/>
<dbReference type="HOGENOM" id="CLU_344303_0_0_1"/>
<reference evidence="10" key="2">
    <citation type="submission" date="2015-02" db="UniProtKB">
        <authorList>
            <consortium name="EnsemblMetazoa"/>
        </authorList>
    </citation>
    <scope>IDENTIFICATION</scope>
</reference>
<evidence type="ECO:0000313" key="11">
    <source>
        <dbReference type="Proteomes" id="UP000014500"/>
    </source>
</evidence>
<organism evidence="10 11">
    <name type="scientific">Strigamia maritima</name>
    <name type="common">European centipede</name>
    <name type="synonym">Geophilus maritimus</name>
    <dbReference type="NCBI Taxonomy" id="126957"/>
    <lineage>
        <taxon>Eukaryota</taxon>
        <taxon>Metazoa</taxon>
        <taxon>Ecdysozoa</taxon>
        <taxon>Arthropoda</taxon>
        <taxon>Myriapoda</taxon>
        <taxon>Chilopoda</taxon>
        <taxon>Pleurostigmophora</taxon>
        <taxon>Geophilomorpha</taxon>
        <taxon>Linotaeniidae</taxon>
        <taxon>Strigamia</taxon>
    </lineage>
</organism>
<dbReference type="EC" id="3.2.1.17" evidence="2"/>
<evidence type="ECO:0000313" key="10">
    <source>
        <dbReference type="EnsemblMetazoa" id="SMAR010910-PA"/>
    </source>
</evidence>
<evidence type="ECO:0000256" key="3">
    <source>
        <dbReference type="ARBA" id="ARBA00022529"/>
    </source>
</evidence>
<evidence type="ECO:0000256" key="2">
    <source>
        <dbReference type="ARBA" id="ARBA00012732"/>
    </source>
</evidence>
<sequence>MGTPRSHARIPSKPRRITVCIATELWAELGGPGTNDAIDIPSNSTDTDDSSPISPTNHPSLDASGHTLLISTSSSATDEDESANAIWTDEKRMTHAAHRALSLPSQPVGRWCLDCICQASSGCEVSGCEGGFCGPYKISREYWIDAGRPGFYVAGDPRAFTACGVNKTCAERTIQNYMNLFRRDCNTDGRIDCWDFARIHLAGPANCHANWVERTPFWEKFVECQEELEAVRPANNGQSATSPAFVRPSAGSSTFPAATVGGVESGSDYETDLDETGVADVAPAINHDREEVEEEPVSRLCLDCIFQVVTGCDQSRCSSLTVNDPYQISLAYWIDAGRPWSKQRNSNGKVYDITDFIGFHSCARNKSCAEQAIQNYMKKFGRDCNKDGVVNCLDFARIHKAGPYACDALWMESHNFLTRIKQCQSKWTDENLIQHGVTNIVESAEIKPTQKPVWQTQWVKAPLIVTADPSVHKQTSAHHFPPPRAPFTHFPRPNFRPNPSNVGHNNAIPSTAWRGSETSVDKLSLLSTPTMESGRPNSKHPDKIVTSPLWTLTTQSIRDTHRLPVEQVPRLVDFNCMRCLCEASSGCEERVCAFGLCGPYQLSQEYWNSAEMAHVLQPGEIQDFQTCATNKSCSETVIQFYMSKFHRDCDQSGQIDCWDFARLHLAGAGQCHAQWIIRSGAWTKFSHCQSRHAHSSRTTTASAPVEQSEGQGQIPPGRRNPPFVIIPPENERIKGAASDRLEVVLPEFPSEDDSLFVPTQNPSQIQEVDVNKVLDRKCYNCICQASSRNCSSDITSCITTGPNQYFCGPYHISWAYWADSGKPGDVIGDPTAFEECLLDKDCAERSVLGYMTKFQRDCNNDGVIDCTDFLLIHKMGHLGCTEDWVYTSAFWKTFTQCWGSGLDFRFNPK</sequence>
<evidence type="ECO:0000256" key="1">
    <source>
        <dbReference type="ARBA" id="ARBA00000632"/>
    </source>
</evidence>
<dbReference type="CDD" id="cd16890">
    <property type="entry name" value="lyz_i"/>
    <property type="match status" value="4"/>
</dbReference>
<feature type="disulfide bond" evidence="8">
    <location>
        <begin position="117"/>
        <end position="123"/>
    </location>
</feature>
<keyword evidence="3" id="KW-0929">Antimicrobial</keyword>
<evidence type="ECO:0000256" key="9">
    <source>
        <dbReference type="SAM" id="MobiDB-lite"/>
    </source>
</evidence>
<keyword evidence="7" id="KW-0326">Glycosidase</keyword>
<dbReference type="Pfam" id="PF05497">
    <property type="entry name" value="Destabilase"/>
    <property type="match status" value="4"/>
</dbReference>
<evidence type="ECO:0000256" key="6">
    <source>
        <dbReference type="ARBA" id="ARBA00023157"/>
    </source>
</evidence>
<dbReference type="PROSITE" id="PS00018">
    <property type="entry name" value="EF_HAND_1"/>
    <property type="match status" value="1"/>
</dbReference>
<dbReference type="PANTHER" id="PTHR11195">
    <property type="entry name" value="DESTABILASE-RELATED"/>
    <property type="match status" value="1"/>
</dbReference>